<dbReference type="PANTHER" id="PTHR42987:SF4">
    <property type="entry name" value="PROTEASE SOHB-RELATED"/>
    <property type="match status" value="1"/>
</dbReference>
<keyword evidence="8" id="KW-1185">Reference proteome</keyword>
<protein>
    <submittedName>
        <fullName evidence="7">S49 family peptidase</fullName>
    </submittedName>
</protein>
<dbReference type="GO" id="GO:0008236">
    <property type="term" value="F:serine-type peptidase activity"/>
    <property type="evidence" value="ECO:0007669"/>
    <property type="project" value="UniProtKB-KW"/>
</dbReference>
<dbReference type="RefSeq" id="WP_167680269.1">
    <property type="nucleotide sequence ID" value="NZ_CP050314.1"/>
</dbReference>
<geneLocation type="plasmid" evidence="7 8">
    <name>pPN3F2_1</name>
</geneLocation>
<dbReference type="PANTHER" id="PTHR42987">
    <property type="entry name" value="PEPTIDASE S49"/>
    <property type="match status" value="1"/>
</dbReference>
<dbReference type="Gene3D" id="3.90.226.10">
    <property type="entry name" value="2-enoyl-CoA Hydratase, Chain A, domain 1"/>
    <property type="match status" value="1"/>
</dbReference>
<keyword evidence="5" id="KW-1133">Transmembrane helix</keyword>
<dbReference type="Pfam" id="PF01343">
    <property type="entry name" value="Peptidase_S49"/>
    <property type="match status" value="1"/>
</dbReference>
<evidence type="ECO:0000259" key="6">
    <source>
        <dbReference type="Pfam" id="PF01343"/>
    </source>
</evidence>
<evidence type="ECO:0000313" key="7">
    <source>
        <dbReference type="EMBL" id="QIR16438.1"/>
    </source>
</evidence>
<keyword evidence="4" id="KW-0720">Serine protease</keyword>
<sequence>MEFQSEQSLVNVANEHLKVYKRTAYGKLAFIGLIFVIATATNIINFTGMDFSEQKHISKIQIDGEIGTTHDTGSGYAISDHLLSAINNKDSLAIVLEVDSPGGSPTDSQIIENVITQYKALGQLNNQALQRISTALTSPQLMFTDDVLRKAALELPNKDADFQGFLSELPRKPIIAVVSKLCASACIQAVIHADIIVAQKASLVGNVGVRMDSLNWSTLAERLGVKNTVIASGVHKDMLSPWTDVNDEQIVIARKMLVNPVFEQFKETVITARGNKLKMDLEQLFSGLVWSGLESRELGLVDINADKLQVQKNLEQLTAVKYKNYSQAHFGIGQFLTSTLNWLGLN</sequence>
<dbReference type="InterPro" id="IPR029045">
    <property type="entry name" value="ClpP/crotonase-like_dom_sf"/>
</dbReference>
<keyword evidence="7" id="KW-0614">Plasmid</keyword>
<dbReference type="AlphaFoldDB" id="A0A6G9QPU1"/>
<proteinExistence type="inferred from homology"/>
<comment type="similarity">
    <text evidence="1">Belongs to the peptidase S49 family.</text>
</comment>
<evidence type="ECO:0000256" key="2">
    <source>
        <dbReference type="ARBA" id="ARBA00022670"/>
    </source>
</evidence>
<keyword evidence="5" id="KW-0472">Membrane</keyword>
<keyword evidence="2" id="KW-0645">Protease</keyword>
<accession>A0A6G9QPU1</accession>
<name>A0A6G9QPU1_9GAMM</name>
<dbReference type="KEGG" id="saes:HBH39_18370"/>
<dbReference type="GO" id="GO:0006508">
    <property type="term" value="P:proteolysis"/>
    <property type="evidence" value="ECO:0007669"/>
    <property type="project" value="UniProtKB-KW"/>
</dbReference>
<feature type="transmembrane region" description="Helical" evidence="5">
    <location>
        <begin position="28"/>
        <end position="49"/>
    </location>
</feature>
<organism evidence="7 8">
    <name type="scientific">Shewanella aestuarii</name>
    <dbReference type="NCBI Taxonomy" id="1028752"/>
    <lineage>
        <taxon>Bacteria</taxon>
        <taxon>Pseudomonadati</taxon>
        <taxon>Pseudomonadota</taxon>
        <taxon>Gammaproteobacteria</taxon>
        <taxon>Alteromonadales</taxon>
        <taxon>Shewanellaceae</taxon>
        <taxon>Shewanella</taxon>
    </lineage>
</organism>
<dbReference type="SUPFAM" id="SSF52096">
    <property type="entry name" value="ClpP/crotonase"/>
    <property type="match status" value="1"/>
</dbReference>
<dbReference type="Proteomes" id="UP000502608">
    <property type="component" value="Plasmid pPN3F2_1"/>
</dbReference>
<evidence type="ECO:0000313" key="8">
    <source>
        <dbReference type="Proteomes" id="UP000502608"/>
    </source>
</evidence>
<evidence type="ECO:0000256" key="4">
    <source>
        <dbReference type="ARBA" id="ARBA00022825"/>
    </source>
</evidence>
<dbReference type="InterPro" id="IPR002142">
    <property type="entry name" value="Peptidase_S49"/>
</dbReference>
<dbReference type="EMBL" id="CP050314">
    <property type="protein sequence ID" value="QIR16438.1"/>
    <property type="molecule type" value="Genomic_DNA"/>
</dbReference>
<evidence type="ECO:0000256" key="5">
    <source>
        <dbReference type="SAM" id="Phobius"/>
    </source>
</evidence>
<evidence type="ECO:0000256" key="3">
    <source>
        <dbReference type="ARBA" id="ARBA00022801"/>
    </source>
</evidence>
<keyword evidence="3" id="KW-0378">Hydrolase</keyword>
<reference evidence="7 8" key="1">
    <citation type="submission" date="2020-03" db="EMBL/GenBank/DDBJ databases">
        <title>Complete genome sequence of Shewanella sp.</title>
        <authorList>
            <person name="Kim Y.-S."/>
            <person name="Kim S.-J."/>
            <person name="Jung H.-K."/>
            <person name="Kim K.-H."/>
        </authorList>
    </citation>
    <scope>NUCLEOTIDE SEQUENCE [LARGE SCALE GENOMIC DNA]</scope>
    <source>
        <strain evidence="7 8">PN3F2</strain>
        <plasmid evidence="7 8">pPN3F2_1</plasmid>
    </source>
</reference>
<dbReference type="CDD" id="cd07023">
    <property type="entry name" value="S49_Sppa_N_C"/>
    <property type="match status" value="1"/>
</dbReference>
<evidence type="ECO:0000256" key="1">
    <source>
        <dbReference type="ARBA" id="ARBA00008683"/>
    </source>
</evidence>
<dbReference type="InterPro" id="IPR047272">
    <property type="entry name" value="S49_SppA_C"/>
</dbReference>
<feature type="domain" description="Peptidase S49" evidence="6">
    <location>
        <begin position="171"/>
        <end position="320"/>
    </location>
</feature>
<dbReference type="Gene3D" id="6.20.330.10">
    <property type="match status" value="1"/>
</dbReference>
<keyword evidence="5" id="KW-0812">Transmembrane</keyword>
<gene>
    <name evidence="7" type="ORF">HBH39_18370</name>
</gene>